<dbReference type="AlphaFoldDB" id="A0A3M7PEB4"/>
<evidence type="ECO:0000256" key="3">
    <source>
        <dbReference type="ARBA" id="ARBA00008495"/>
    </source>
</evidence>
<comment type="subcellular location">
    <subcellularLocation>
        <location evidence="1">Cytoplasm</location>
    </subcellularLocation>
</comment>
<evidence type="ECO:0000313" key="11">
    <source>
        <dbReference type="EMBL" id="RMZ97037.1"/>
    </source>
</evidence>
<dbReference type="Proteomes" id="UP000276133">
    <property type="component" value="Unassembled WGS sequence"/>
</dbReference>
<evidence type="ECO:0000259" key="10">
    <source>
        <dbReference type="PROSITE" id="PS51396"/>
    </source>
</evidence>
<dbReference type="InterPro" id="IPR013535">
    <property type="entry name" value="PUL_dom"/>
</dbReference>
<evidence type="ECO:0000256" key="5">
    <source>
        <dbReference type="ARBA" id="ARBA00022574"/>
    </source>
</evidence>
<feature type="domain" description="PUL" evidence="10">
    <location>
        <begin position="870"/>
        <end position="1171"/>
    </location>
</feature>
<dbReference type="SMART" id="SM00320">
    <property type="entry name" value="WD40"/>
    <property type="match status" value="11"/>
</dbReference>
<dbReference type="InterPro" id="IPR036322">
    <property type="entry name" value="WD40_repeat_dom_sf"/>
</dbReference>
<dbReference type="InterPro" id="IPR001680">
    <property type="entry name" value="WD40_rpt"/>
</dbReference>
<name>A0A3M7PEB4_BRAPC</name>
<comment type="similarity">
    <text evidence="3">Belongs to the WD repeat PLAP family.</text>
</comment>
<organism evidence="11 12">
    <name type="scientific">Brachionus plicatilis</name>
    <name type="common">Marine rotifer</name>
    <name type="synonym">Brachionus muelleri</name>
    <dbReference type="NCBI Taxonomy" id="10195"/>
    <lineage>
        <taxon>Eukaryota</taxon>
        <taxon>Metazoa</taxon>
        <taxon>Spiralia</taxon>
        <taxon>Gnathifera</taxon>
        <taxon>Rotifera</taxon>
        <taxon>Eurotatoria</taxon>
        <taxon>Monogononta</taxon>
        <taxon>Pseudotrocha</taxon>
        <taxon>Ploima</taxon>
        <taxon>Brachionidae</taxon>
        <taxon>Brachionus</taxon>
    </lineage>
</organism>
<dbReference type="InterPro" id="IPR059104">
    <property type="entry name" value="Beta-prop_EIPR1-like"/>
</dbReference>
<dbReference type="GO" id="GO:0010992">
    <property type="term" value="P:ubiquitin recycling"/>
    <property type="evidence" value="ECO:0007669"/>
    <property type="project" value="TreeGrafter"/>
</dbReference>
<dbReference type="InterPro" id="IPR015943">
    <property type="entry name" value="WD40/YVTN_repeat-like_dom_sf"/>
</dbReference>
<dbReference type="Pfam" id="PF08324">
    <property type="entry name" value="PUL"/>
    <property type="match status" value="1"/>
</dbReference>
<dbReference type="PROSITE" id="PS50082">
    <property type="entry name" value="WD_REPEATS_2"/>
    <property type="match status" value="3"/>
</dbReference>
<dbReference type="Pfam" id="PF09070">
    <property type="entry name" value="PFU"/>
    <property type="match status" value="1"/>
</dbReference>
<dbReference type="PROSITE" id="PS51394">
    <property type="entry name" value="PFU"/>
    <property type="match status" value="1"/>
</dbReference>
<feature type="repeat" description="WD" evidence="7">
    <location>
        <begin position="464"/>
        <end position="500"/>
    </location>
</feature>
<comment type="caution">
    <text evidence="11">The sequence shown here is derived from an EMBL/GenBank/DDBJ whole genome shotgun (WGS) entry which is preliminary data.</text>
</comment>
<dbReference type="STRING" id="10195.A0A3M7PEB4"/>
<dbReference type="SUPFAM" id="SSF50978">
    <property type="entry name" value="WD40 repeat-like"/>
    <property type="match status" value="2"/>
</dbReference>
<dbReference type="Gene3D" id="3.10.20.870">
    <property type="entry name" value="PFU (PLAA family ubiquitin binding), C-terminal domain"/>
    <property type="match status" value="1"/>
</dbReference>
<evidence type="ECO:0000256" key="7">
    <source>
        <dbReference type="PROSITE-ProRule" id="PRU00221"/>
    </source>
</evidence>
<feature type="compositionally biased region" description="Polar residues" evidence="8">
    <location>
        <begin position="866"/>
        <end position="882"/>
    </location>
</feature>
<evidence type="ECO:0000256" key="1">
    <source>
        <dbReference type="ARBA" id="ARBA00004496"/>
    </source>
</evidence>
<dbReference type="CDD" id="cd00200">
    <property type="entry name" value="WD40"/>
    <property type="match status" value="1"/>
</dbReference>
<evidence type="ECO:0000313" key="12">
    <source>
        <dbReference type="Proteomes" id="UP000276133"/>
    </source>
</evidence>
<feature type="repeat" description="WD" evidence="7">
    <location>
        <begin position="216"/>
        <end position="258"/>
    </location>
</feature>
<dbReference type="Gene3D" id="1.25.10.10">
    <property type="entry name" value="Leucine-rich Repeat Variant"/>
    <property type="match status" value="1"/>
</dbReference>
<evidence type="ECO:0000256" key="2">
    <source>
        <dbReference type="ARBA" id="ARBA00005672"/>
    </source>
</evidence>
<evidence type="ECO:0000256" key="4">
    <source>
        <dbReference type="ARBA" id="ARBA00022490"/>
    </source>
</evidence>
<keyword evidence="12" id="KW-1185">Reference proteome</keyword>
<evidence type="ECO:0000259" key="9">
    <source>
        <dbReference type="PROSITE" id="PS51394"/>
    </source>
</evidence>
<sequence length="1173" mass="133149">MLEDEIPLIYGLEYQSRALCSQLNETEIKRFLVGTQTLKNVNQIHLIEYDDESNTLTKCIFDHKDGEIWHIGSSPQNKLQLMTCYNKLSAPNSIQMKCSIWQLPEKIDMSIPADDSTHFSLKHLADIPQQNCIVSIWEPNSKGVVSLTENSISYFDLIDSSEPKLVGSAKLEAKGQPKFSNCKWNPHHNNTQIATCNDTAIRGWDLKSMKQCYVIENSHYQFVRDIDFNPNKQYYLASVGDDCKTKFWDIRKTNECLMTLTNHSHWIWSVRYNSVHDQLVLSGSSDNKVVLSAISSLSSEPIKTIVDEESDNETKQVPEPDKLIKVYEDHEDSVYSVEWSSVDPWVFASLSYDGRLVINKMKPYKLMCSLFGHTADVKSLCQTRDNGGFVSVSRDLSAKMWIQAEQASNQYVQAQVITTHKKYVNSVSVVYTLKEYPNGLIITGSNDQTIAFHDIEANKVISQFTAHDGPVCTLNFDNCSQSNLLFSGSFDCTAKVWNLNDLVRNEFKLSPVITIKGHDLTVWDVLSIDQEGVVLTASADKSIKHWTISAEKRNAECLLKYIGHGDCVRGLTLNIQNRQEFFSCSNDGTIIQWRLGHPTPIQTIRVTDSFLYSLNCFSQNGCCYVISSSEDRSLRVHSIVKSYNELVQTIVLPCQTLWKAIHLPNDNLAVACSDGTIRLFTQHESLMATAQEMQEFETELAKFAIPVKTNEQMSNINLNKLPGVDALMRPGKRDGQNLIVNNQNEAEVYQWDGNESRWIKIGVAVGSSDAGGGQTQKVNYLGNQYDYVFDIELDEGKKLKLAYNLTEDPYHAAQKFIHQHDLNQHFLDQIAQFLIQNTQSQVIGSKNESSGFNDPFTGGNRYVPSSFDTSNKPSSNTSSDPFTASSAYITSKVKTPNILHSNEFYPHNTFVLFDQYNLETIFKKIKELYTQNENFVNSLEKMVKNGFNSKNLFPFIDLVRIIVLDQEAVNYILRNEGEDSATSQNFYVQILFKKLTENNAVNSMLVMRVLCNLFKSFNLLETNKKLVSLLLNERNFLFNYILKSSDTNSKTLQTSCATLLLNYTVLNPKLVNLDSRFSASFCTDLIVEQIEFVNNDLLCNRLINWDHEALFRMLVAFGNLLNNPSSDLDKEYIISIAKSLNNAIQLCKSVSNQSQNYTPKVSKCSKYLVQFFD</sequence>
<feature type="region of interest" description="Disordered" evidence="8">
    <location>
        <begin position="863"/>
        <end position="882"/>
    </location>
</feature>
<dbReference type="PANTHER" id="PTHR19849">
    <property type="entry name" value="PHOSPHOLIPASE A-2-ACTIVATING PROTEIN"/>
    <property type="match status" value="1"/>
</dbReference>
<dbReference type="Pfam" id="PF23609">
    <property type="entry name" value="Beta-prop_EIPR1"/>
    <property type="match status" value="1"/>
</dbReference>
<dbReference type="Gene3D" id="2.130.10.10">
    <property type="entry name" value="YVTN repeat-like/Quinoprotein amine dehydrogenase"/>
    <property type="match status" value="2"/>
</dbReference>
<protein>
    <submittedName>
        <fullName evidence="11">Phospholipase A-2-activating isoform X2</fullName>
    </submittedName>
</protein>
<dbReference type="PROSITE" id="PS00678">
    <property type="entry name" value="WD_REPEATS_1"/>
    <property type="match status" value="2"/>
</dbReference>
<dbReference type="GO" id="GO:0005634">
    <property type="term" value="C:nucleus"/>
    <property type="evidence" value="ECO:0007669"/>
    <property type="project" value="TreeGrafter"/>
</dbReference>
<feature type="domain" description="PFU" evidence="9">
    <location>
        <begin position="750"/>
        <end position="848"/>
    </location>
</feature>
<comment type="similarity">
    <text evidence="2">Belongs to the WD repeat EIPR1 family.</text>
</comment>
<feature type="repeat" description="WD" evidence="7">
    <location>
        <begin position="515"/>
        <end position="556"/>
    </location>
</feature>
<keyword evidence="6" id="KW-0677">Repeat</keyword>
<dbReference type="OrthoDB" id="196957at2759"/>
<keyword evidence="5 7" id="KW-0853">WD repeat</keyword>
<dbReference type="InterPro" id="IPR019775">
    <property type="entry name" value="WD40_repeat_CS"/>
</dbReference>
<evidence type="ECO:0000256" key="6">
    <source>
        <dbReference type="ARBA" id="ARBA00022737"/>
    </source>
</evidence>
<dbReference type="GO" id="GO:0005737">
    <property type="term" value="C:cytoplasm"/>
    <property type="evidence" value="ECO:0007669"/>
    <property type="project" value="UniProtKB-SubCell"/>
</dbReference>
<dbReference type="Pfam" id="PF00400">
    <property type="entry name" value="WD40"/>
    <property type="match status" value="5"/>
</dbReference>
<dbReference type="PANTHER" id="PTHR19849:SF0">
    <property type="entry name" value="PHOSPHOLIPASE A-2-ACTIVATING PROTEIN"/>
    <property type="match status" value="1"/>
</dbReference>
<dbReference type="InterPro" id="IPR011989">
    <property type="entry name" value="ARM-like"/>
</dbReference>
<evidence type="ECO:0000256" key="8">
    <source>
        <dbReference type="SAM" id="MobiDB-lite"/>
    </source>
</evidence>
<gene>
    <name evidence="11" type="ORF">BpHYR1_044280</name>
</gene>
<proteinExistence type="inferred from homology"/>
<accession>A0A3M7PEB4</accession>
<dbReference type="InterPro" id="IPR015155">
    <property type="entry name" value="PFU"/>
</dbReference>
<dbReference type="GO" id="GO:0043130">
    <property type="term" value="F:ubiquitin binding"/>
    <property type="evidence" value="ECO:0007669"/>
    <property type="project" value="TreeGrafter"/>
</dbReference>
<dbReference type="EMBL" id="REGN01011671">
    <property type="protein sequence ID" value="RMZ97037.1"/>
    <property type="molecule type" value="Genomic_DNA"/>
</dbReference>
<dbReference type="GO" id="GO:0043161">
    <property type="term" value="P:proteasome-mediated ubiquitin-dependent protein catabolic process"/>
    <property type="evidence" value="ECO:0007669"/>
    <property type="project" value="TreeGrafter"/>
</dbReference>
<keyword evidence="4" id="KW-0963">Cytoplasm</keyword>
<dbReference type="InterPro" id="IPR038122">
    <property type="entry name" value="PFU_sf"/>
</dbReference>
<dbReference type="PROSITE" id="PS51396">
    <property type="entry name" value="PUL"/>
    <property type="match status" value="1"/>
</dbReference>
<dbReference type="FunFam" id="2.130.10.10:FF:000732">
    <property type="entry name" value="EARP-interacting protein homolog"/>
    <property type="match status" value="1"/>
</dbReference>
<reference evidence="11 12" key="1">
    <citation type="journal article" date="2018" name="Sci. Rep.">
        <title>Genomic signatures of local adaptation to the degree of environmental predictability in rotifers.</title>
        <authorList>
            <person name="Franch-Gras L."/>
            <person name="Hahn C."/>
            <person name="Garcia-Roger E.M."/>
            <person name="Carmona M.J."/>
            <person name="Serra M."/>
            <person name="Gomez A."/>
        </authorList>
    </citation>
    <scope>NUCLEOTIDE SEQUENCE [LARGE SCALE GENOMIC DNA]</scope>
    <source>
        <strain evidence="11">HYR1</strain>
    </source>
</reference>